<dbReference type="GO" id="GO:0005524">
    <property type="term" value="F:ATP binding"/>
    <property type="evidence" value="ECO:0007669"/>
    <property type="project" value="InterPro"/>
</dbReference>
<sequence>MRRRRRRRRRRRAIIDVERKNKKKKYNQSVSSIVGGIVIIVVAIAIIRCVQKTRMQSRNTSVQTTVRSAATTQLDSAVNADTKVDMATIERFLDDILKERPVRFTPQNLIDFTQNYTKKLCSGGFGVVYQGQFPNGVQIAVKVLHKTQDKRAEEQFMAEVGTIGRTYRINLVQLYGLCFDDTLKALVYE</sequence>
<name>A0A9D5H6Z5_9LILI</name>
<dbReference type="PANTHER" id="PTHR47974:SF9">
    <property type="entry name" value="RECEPTOR-LIKE SERINE_THREONINE-PROTEIN KINASE"/>
    <property type="match status" value="1"/>
</dbReference>
<evidence type="ECO:0000256" key="4">
    <source>
        <dbReference type="ARBA" id="ARBA00022989"/>
    </source>
</evidence>
<comment type="subcellular location">
    <subcellularLocation>
        <location evidence="1">Membrane</location>
        <topology evidence="1">Single-pass membrane protein</topology>
    </subcellularLocation>
</comment>
<evidence type="ECO:0000256" key="6">
    <source>
        <dbReference type="SAM" id="Phobius"/>
    </source>
</evidence>
<dbReference type="InterPro" id="IPR011009">
    <property type="entry name" value="Kinase-like_dom_sf"/>
</dbReference>
<keyword evidence="3" id="KW-0732">Signal</keyword>
<dbReference type="EMBL" id="JAGGNH010000008">
    <property type="protein sequence ID" value="KAJ0965641.1"/>
    <property type="molecule type" value="Genomic_DNA"/>
</dbReference>
<evidence type="ECO:0000256" key="1">
    <source>
        <dbReference type="ARBA" id="ARBA00004167"/>
    </source>
</evidence>
<proteinExistence type="predicted"/>
<dbReference type="InterPro" id="IPR000719">
    <property type="entry name" value="Prot_kinase_dom"/>
</dbReference>
<comment type="caution">
    <text evidence="8">The sequence shown here is derived from an EMBL/GenBank/DDBJ whole genome shotgun (WGS) entry which is preliminary data.</text>
</comment>
<evidence type="ECO:0000256" key="3">
    <source>
        <dbReference type="ARBA" id="ARBA00022729"/>
    </source>
</evidence>
<keyword evidence="4 6" id="KW-1133">Transmembrane helix</keyword>
<dbReference type="AlphaFoldDB" id="A0A9D5H6Z5"/>
<evidence type="ECO:0000259" key="7">
    <source>
        <dbReference type="PROSITE" id="PS50011"/>
    </source>
</evidence>
<dbReference type="GO" id="GO:0004672">
    <property type="term" value="F:protein kinase activity"/>
    <property type="evidence" value="ECO:0007669"/>
    <property type="project" value="InterPro"/>
</dbReference>
<reference evidence="8" key="2">
    <citation type="journal article" date="2022" name="Hortic Res">
        <title>The genome of Dioscorea zingiberensis sheds light on the biosynthesis, origin and evolution of the medicinally important diosgenin saponins.</title>
        <authorList>
            <person name="Li Y."/>
            <person name="Tan C."/>
            <person name="Li Z."/>
            <person name="Guo J."/>
            <person name="Li S."/>
            <person name="Chen X."/>
            <person name="Wang C."/>
            <person name="Dai X."/>
            <person name="Yang H."/>
            <person name="Song W."/>
            <person name="Hou L."/>
            <person name="Xu J."/>
            <person name="Tong Z."/>
            <person name="Xu A."/>
            <person name="Yuan X."/>
            <person name="Wang W."/>
            <person name="Yang Q."/>
            <person name="Chen L."/>
            <person name="Sun Z."/>
            <person name="Wang K."/>
            <person name="Pan B."/>
            <person name="Chen J."/>
            <person name="Bao Y."/>
            <person name="Liu F."/>
            <person name="Qi X."/>
            <person name="Gang D.R."/>
            <person name="Wen J."/>
            <person name="Li J."/>
        </authorList>
    </citation>
    <scope>NUCLEOTIDE SEQUENCE</scope>
    <source>
        <tissue evidence="8">Leaf</tissue>
    </source>
</reference>
<dbReference type="Gene3D" id="3.30.200.20">
    <property type="entry name" value="Phosphorylase Kinase, domain 1"/>
    <property type="match status" value="1"/>
</dbReference>
<evidence type="ECO:0000313" key="8">
    <source>
        <dbReference type="EMBL" id="KAJ0965641.1"/>
    </source>
</evidence>
<evidence type="ECO:0000313" key="9">
    <source>
        <dbReference type="Proteomes" id="UP001085076"/>
    </source>
</evidence>
<keyword evidence="2 6" id="KW-0812">Transmembrane</keyword>
<dbReference type="GO" id="GO:0016020">
    <property type="term" value="C:membrane"/>
    <property type="evidence" value="ECO:0007669"/>
    <property type="project" value="UniProtKB-SubCell"/>
</dbReference>
<keyword evidence="5 6" id="KW-0472">Membrane</keyword>
<feature type="transmembrane region" description="Helical" evidence="6">
    <location>
        <begin position="29"/>
        <end position="47"/>
    </location>
</feature>
<dbReference type="SUPFAM" id="SSF56112">
    <property type="entry name" value="Protein kinase-like (PK-like)"/>
    <property type="match status" value="1"/>
</dbReference>
<dbReference type="Pfam" id="PF07714">
    <property type="entry name" value="PK_Tyr_Ser-Thr"/>
    <property type="match status" value="1"/>
</dbReference>
<gene>
    <name evidence="8" type="ORF">J5N97_026779</name>
</gene>
<dbReference type="InterPro" id="IPR001245">
    <property type="entry name" value="Ser-Thr/Tyr_kinase_cat_dom"/>
</dbReference>
<dbReference type="PANTHER" id="PTHR47974">
    <property type="entry name" value="OS07G0415500 PROTEIN"/>
    <property type="match status" value="1"/>
</dbReference>
<protein>
    <recommendedName>
        <fullName evidence="7">Protein kinase domain-containing protein</fullName>
    </recommendedName>
</protein>
<dbReference type="OrthoDB" id="784774at2759"/>
<evidence type="ECO:0000256" key="5">
    <source>
        <dbReference type="ARBA" id="ARBA00023136"/>
    </source>
</evidence>
<accession>A0A9D5H6Z5</accession>
<feature type="domain" description="Protein kinase" evidence="7">
    <location>
        <begin position="114"/>
        <end position="189"/>
    </location>
</feature>
<evidence type="ECO:0000256" key="2">
    <source>
        <dbReference type="ARBA" id="ARBA00022692"/>
    </source>
</evidence>
<dbReference type="PROSITE" id="PS50011">
    <property type="entry name" value="PROTEIN_KINASE_DOM"/>
    <property type="match status" value="1"/>
</dbReference>
<organism evidence="8 9">
    <name type="scientific">Dioscorea zingiberensis</name>
    <dbReference type="NCBI Taxonomy" id="325984"/>
    <lineage>
        <taxon>Eukaryota</taxon>
        <taxon>Viridiplantae</taxon>
        <taxon>Streptophyta</taxon>
        <taxon>Embryophyta</taxon>
        <taxon>Tracheophyta</taxon>
        <taxon>Spermatophyta</taxon>
        <taxon>Magnoliopsida</taxon>
        <taxon>Liliopsida</taxon>
        <taxon>Dioscoreales</taxon>
        <taxon>Dioscoreaceae</taxon>
        <taxon>Dioscorea</taxon>
    </lineage>
</organism>
<reference evidence="8" key="1">
    <citation type="submission" date="2021-03" db="EMBL/GenBank/DDBJ databases">
        <authorList>
            <person name="Li Z."/>
            <person name="Yang C."/>
        </authorList>
    </citation>
    <scope>NUCLEOTIDE SEQUENCE</scope>
    <source>
        <strain evidence="8">Dzin_1.0</strain>
        <tissue evidence="8">Leaf</tissue>
    </source>
</reference>
<dbReference type="Proteomes" id="UP001085076">
    <property type="component" value="Miscellaneous, Linkage group lg08"/>
</dbReference>
<keyword evidence="9" id="KW-1185">Reference proteome</keyword>